<dbReference type="AlphaFoldDB" id="A0AAW1PV66"/>
<gene>
    <name evidence="2" type="ORF">WJX73_002170</name>
</gene>
<dbReference type="EMBL" id="JALJOQ010000003">
    <property type="protein sequence ID" value="KAK9813660.1"/>
    <property type="molecule type" value="Genomic_DNA"/>
</dbReference>
<sequence length="253" mass="28391">MAASLGAQRLCGASSALQSAPCVRQLQFHEHPRHRSTCIQAQPSGSEQAQSIEDVDRYSDKWTGNEPWVTIFDLRERDSAWLDSQQAALVKAFAQKELNMDSEELEELLTQLSTLLPDIGGRVSAMRPKNLAALLRDKDKVAERLVQLRQLLPELDVSALVARQPDLLAQEPETVKHNLETVASTLNVQPEGLQDLLSQQAWFVDPEHVNHVLDELSRLMPGKDARQFLVADPSWLLKVERGTKWLGPHPNEM</sequence>
<feature type="coiled-coil region" evidence="1">
    <location>
        <begin position="91"/>
        <end position="151"/>
    </location>
</feature>
<name>A0AAW1PV66_9CHLO</name>
<keyword evidence="3" id="KW-1185">Reference proteome</keyword>
<organism evidence="2 3">
    <name type="scientific">Symbiochloris irregularis</name>
    <dbReference type="NCBI Taxonomy" id="706552"/>
    <lineage>
        <taxon>Eukaryota</taxon>
        <taxon>Viridiplantae</taxon>
        <taxon>Chlorophyta</taxon>
        <taxon>core chlorophytes</taxon>
        <taxon>Trebouxiophyceae</taxon>
        <taxon>Trebouxiales</taxon>
        <taxon>Trebouxiaceae</taxon>
        <taxon>Symbiochloris</taxon>
    </lineage>
</organism>
<dbReference type="Proteomes" id="UP001465755">
    <property type="component" value="Unassembled WGS sequence"/>
</dbReference>
<keyword evidence="1" id="KW-0175">Coiled coil</keyword>
<evidence type="ECO:0000256" key="1">
    <source>
        <dbReference type="SAM" id="Coils"/>
    </source>
</evidence>
<accession>A0AAW1PV66</accession>
<evidence type="ECO:0000313" key="3">
    <source>
        <dbReference type="Proteomes" id="UP001465755"/>
    </source>
</evidence>
<evidence type="ECO:0000313" key="2">
    <source>
        <dbReference type="EMBL" id="KAK9813660.1"/>
    </source>
</evidence>
<proteinExistence type="predicted"/>
<protein>
    <submittedName>
        <fullName evidence="2">Uncharacterized protein</fullName>
    </submittedName>
</protein>
<reference evidence="2 3" key="1">
    <citation type="journal article" date="2024" name="Nat. Commun.">
        <title>Phylogenomics reveals the evolutionary origins of lichenization in chlorophyte algae.</title>
        <authorList>
            <person name="Puginier C."/>
            <person name="Libourel C."/>
            <person name="Otte J."/>
            <person name="Skaloud P."/>
            <person name="Haon M."/>
            <person name="Grisel S."/>
            <person name="Petersen M."/>
            <person name="Berrin J.G."/>
            <person name="Delaux P.M."/>
            <person name="Dal Grande F."/>
            <person name="Keller J."/>
        </authorList>
    </citation>
    <scope>NUCLEOTIDE SEQUENCE [LARGE SCALE GENOMIC DNA]</scope>
    <source>
        <strain evidence="2 3">SAG 2036</strain>
    </source>
</reference>
<dbReference type="Gene3D" id="1.25.70.10">
    <property type="entry name" value="Transcription termination factor 3, mitochondrial"/>
    <property type="match status" value="1"/>
</dbReference>
<dbReference type="InterPro" id="IPR038538">
    <property type="entry name" value="MTERF_sf"/>
</dbReference>
<comment type="caution">
    <text evidence="2">The sequence shown here is derived from an EMBL/GenBank/DDBJ whole genome shotgun (WGS) entry which is preliminary data.</text>
</comment>